<dbReference type="Gene3D" id="2.30.40.10">
    <property type="entry name" value="Urease, subunit C, domain 1"/>
    <property type="match status" value="1"/>
</dbReference>
<evidence type="ECO:0000259" key="3">
    <source>
        <dbReference type="Pfam" id="PF07969"/>
    </source>
</evidence>
<evidence type="ECO:0000256" key="2">
    <source>
        <dbReference type="ARBA" id="ARBA00022801"/>
    </source>
</evidence>
<dbReference type="OrthoDB" id="9815027at2"/>
<dbReference type="SUPFAM" id="SSF51556">
    <property type="entry name" value="Metallo-dependent hydrolases"/>
    <property type="match status" value="1"/>
</dbReference>
<keyword evidence="2" id="KW-0378">Hydrolase</keyword>
<evidence type="ECO:0000313" key="5">
    <source>
        <dbReference type="Proteomes" id="UP000237682"/>
    </source>
</evidence>
<dbReference type="GO" id="GO:0004131">
    <property type="term" value="F:cytosine deaminase activity"/>
    <property type="evidence" value="ECO:0007669"/>
    <property type="project" value="TreeGrafter"/>
</dbReference>
<evidence type="ECO:0000256" key="1">
    <source>
        <dbReference type="ARBA" id="ARBA00022723"/>
    </source>
</evidence>
<feature type="domain" description="Amidohydrolase 3" evidence="3">
    <location>
        <begin position="191"/>
        <end position="428"/>
    </location>
</feature>
<protein>
    <submittedName>
        <fullName evidence="4">Cytosine deaminase</fullName>
    </submittedName>
</protein>
<name>A0A2S9Q5S4_9HYPH</name>
<dbReference type="PANTHER" id="PTHR32027:SF0">
    <property type="entry name" value="CYTOSINE DEAMINASE"/>
    <property type="match status" value="1"/>
</dbReference>
<dbReference type="Pfam" id="PF07969">
    <property type="entry name" value="Amidohydro_3"/>
    <property type="match status" value="1"/>
</dbReference>
<dbReference type="GO" id="GO:0006209">
    <property type="term" value="P:cytosine catabolic process"/>
    <property type="evidence" value="ECO:0007669"/>
    <property type="project" value="TreeGrafter"/>
</dbReference>
<dbReference type="InterPro" id="IPR052349">
    <property type="entry name" value="Metallo-hydrolase_Enzymes"/>
</dbReference>
<keyword evidence="1" id="KW-0479">Metal-binding</keyword>
<dbReference type="FunFam" id="3.20.20.140:FF:000019">
    <property type="entry name" value="Cytosine deaminase"/>
    <property type="match status" value="1"/>
</dbReference>
<evidence type="ECO:0000313" key="4">
    <source>
        <dbReference type="EMBL" id="PRH84634.1"/>
    </source>
</evidence>
<dbReference type="Gene3D" id="3.20.20.140">
    <property type="entry name" value="Metal-dependent hydrolases"/>
    <property type="match status" value="1"/>
</dbReference>
<dbReference type="GO" id="GO:0046872">
    <property type="term" value="F:metal ion binding"/>
    <property type="evidence" value="ECO:0007669"/>
    <property type="project" value="UniProtKB-KW"/>
</dbReference>
<proteinExistence type="predicted"/>
<dbReference type="Proteomes" id="UP000237682">
    <property type="component" value="Unassembled WGS sequence"/>
</dbReference>
<sequence length="457" mass="49579">MARERAEAGKLTVSRSVQTAAKIPPAGRWAVEASVPACLVPQRLAGIDQDGLARISLTVADGRIEAIEAVTGSSDALSTGMVFPSFVELHTHLDKGHIWPRRRNPDGTFFGALDNVTLDREAHWSAADVAARMDFSLRCAYAHGTSAIRTHLDSIGKQIGISWPVFAEMREKWAGSIELQAVALFSIEHVADRAHMSEIAAALRTHDGILGGVTYMVPELDQGLDTLFRVAADNGFDLDFHVDETQDPTARSLHHIAEAVLRHRFAGRVTVGHCCSLARQEEDEIKATIEKVAEAGIAVVSLPMCNLYLQDRVSGRTPRSRGVTLLHELKAAGVDVAVSSDNTRDPFYAYGDLDALEVFREAVRVAHLDHPFGDWPKAITATPASVMGIDAGRLRVGGPADFVLFKARNWTELLSRPQADRIVVRNGRAIDTTLPDYEELDALLGGGSSDLPASNHP</sequence>
<dbReference type="NCBIfam" id="NF005759">
    <property type="entry name" value="PRK07583.1"/>
    <property type="match status" value="1"/>
</dbReference>
<dbReference type="InterPro" id="IPR013108">
    <property type="entry name" value="Amidohydro_3"/>
</dbReference>
<keyword evidence="5" id="KW-1185">Reference proteome</keyword>
<reference evidence="4 5" key="1">
    <citation type="submission" date="2018-02" db="EMBL/GenBank/DDBJ databases">
        <title>Whole genome sequencing of endophytic bacterium.</title>
        <authorList>
            <person name="Eedara R."/>
            <person name="Podile A.R."/>
        </authorList>
    </citation>
    <scope>NUCLEOTIDE SEQUENCE [LARGE SCALE GENOMIC DNA]</scope>
    <source>
        <strain evidence="4 5">RP1T</strain>
    </source>
</reference>
<dbReference type="GO" id="GO:0035888">
    <property type="term" value="F:isoguanine deaminase activity"/>
    <property type="evidence" value="ECO:0007669"/>
    <property type="project" value="TreeGrafter"/>
</dbReference>
<accession>A0A2S9Q5S4</accession>
<comment type="caution">
    <text evidence="4">The sequence shown here is derived from an EMBL/GenBank/DDBJ whole genome shotgun (WGS) entry which is preliminary data.</text>
</comment>
<dbReference type="CDD" id="cd01293">
    <property type="entry name" value="Bact_CD"/>
    <property type="match status" value="1"/>
</dbReference>
<organism evidence="4 5">
    <name type="scientific">Labrys okinawensis</name>
    <dbReference type="NCBI Taxonomy" id="346911"/>
    <lineage>
        <taxon>Bacteria</taxon>
        <taxon>Pseudomonadati</taxon>
        <taxon>Pseudomonadota</taxon>
        <taxon>Alphaproteobacteria</taxon>
        <taxon>Hyphomicrobiales</taxon>
        <taxon>Xanthobacteraceae</taxon>
        <taxon>Labrys</taxon>
    </lineage>
</organism>
<dbReference type="PANTHER" id="PTHR32027">
    <property type="entry name" value="CYTOSINE DEAMINASE"/>
    <property type="match status" value="1"/>
</dbReference>
<gene>
    <name evidence="4" type="ORF">C5L14_25965</name>
</gene>
<dbReference type="InterPro" id="IPR011059">
    <property type="entry name" value="Metal-dep_hydrolase_composite"/>
</dbReference>
<dbReference type="AlphaFoldDB" id="A0A2S9Q5S4"/>
<dbReference type="EMBL" id="PUEJ01000012">
    <property type="protein sequence ID" value="PRH84634.1"/>
    <property type="molecule type" value="Genomic_DNA"/>
</dbReference>
<dbReference type="InterPro" id="IPR032466">
    <property type="entry name" value="Metal_Hydrolase"/>
</dbReference>